<feature type="transmembrane region" description="Helical" evidence="1">
    <location>
        <begin position="75"/>
        <end position="100"/>
    </location>
</feature>
<accession>A0ABV1D7N7</accession>
<keyword evidence="1" id="KW-0472">Membrane</keyword>
<reference evidence="2 3" key="1">
    <citation type="submission" date="2024-03" db="EMBL/GenBank/DDBJ databases">
        <title>Human intestinal bacterial collection.</title>
        <authorList>
            <person name="Pauvert C."/>
            <person name="Hitch T.C.A."/>
            <person name="Clavel T."/>
        </authorList>
    </citation>
    <scope>NUCLEOTIDE SEQUENCE [LARGE SCALE GENOMIC DNA]</scope>
    <source>
        <strain evidence="2 3">CLA-SR-H021</strain>
    </source>
</reference>
<feature type="transmembrane region" description="Helical" evidence="1">
    <location>
        <begin position="141"/>
        <end position="160"/>
    </location>
</feature>
<proteinExistence type="predicted"/>
<keyword evidence="3" id="KW-1185">Reference proteome</keyword>
<feature type="transmembrane region" description="Helical" evidence="1">
    <location>
        <begin position="43"/>
        <end position="69"/>
    </location>
</feature>
<comment type="caution">
    <text evidence="2">The sequence shown here is derived from an EMBL/GenBank/DDBJ whole genome shotgun (WGS) entry which is preliminary data.</text>
</comment>
<keyword evidence="1" id="KW-0812">Transmembrane</keyword>
<evidence type="ECO:0000313" key="2">
    <source>
        <dbReference type="EMBL" id="MEQ2426418.1"/>
    </source>
</evidence>
<sequence>MDIGFTMFYYGLSAVLLAVSYHKDRKKTKMAVKRALLMMKGVLPYFLAILMCTGAVLLVLTPGTIHGFLGTGTGFGGIILSAAAGAVTLVPVLAVFPVVSELLKNGAGTAQMAAFISALTTVGLVTLPLETKYLGIRAAVLRNLFFFLFSLLTALILEAVL</sequence>
<keyword evidence="1" id="KW-1133">Transmembrane helix</keyword>
<gene>
    <name evidence="2" type="ORF">WMQ36_15700</name>
</gene>
<protein>
    <recommendedName>
        <fullName evidence="4">Permease</fullName>
    </recommendedName>
</protein>
<evidence type="ECO:0000313" key="3">
    <source>
        <dbReference type="Proteomes" id="UP001454086"/>
    </source>
</evidence>
<dbReference type="RefSeq" id="WP_008716015.1">
    <property type="nucleotide sequence ID" value="NZ_JBBMFM010000061.1"/>
</dbReference>
<organism evidence="2 3">
    <name type="scientific">Enterocloster hominis</name>
    <name type="common">ex Hitch et al. 2024</name>
    <dbReference type="NCBI Taxonomy" id="1917870"/>
    <lineage>
        <taxon>Bacteria</taxon>
        <taxon>Bacillati</taxon>
        <taxon>Bacillota</taxon>
        <taxon>Clostridia</taxon>
        <taxon>Lachnospirales</taxon>
        <taxon>Lachnospiraceae</taxon>
        <taxon>Enterocloster</taxon>
    </lineage>
</organism>
<evidence type="ECO:0008006" key="4">
    <source>
        <dbReference type="Google" id="ProtNLM"/>
    </source>
</evidence>
<feature type="transmembrane region" description="Helical" evidence="1">
    <location>
        <begin position="6"/>
        <end position="22"/>
    </location>
</feature>
<feature type="transmembrane region" description="Helical" evidence="1">
    <location>
        <begin position="112"/>
        <end position="129"/>
    </location>
</feature>
<dbReference type="Proteomes" id="UP001454086">
    <property type="component" value="Unassembled WGS sequence"/>
</dbReference>
<dbReference type="EMBL" id="JBBMFM010000061">
    <property type="protein sequence ID" value="MEQ2426418.1"/>
    <property type="molecule type" value="Genomic_DNA"/>
</dbReference>
<evidence type="ECO:0000256" key="1">
    <source>
        <dbReference type="SAM" id="Phobius"/>
    </source>
</evidence>
<name>A0ABV1D7N7_9FIRM</name>